<comment type="caution">
    <text evidence="2">The sequence shown here is derived from an EMBL/GenBank/DDBJ whole genome shotgun (WGS) entry which is preliminary data.</text>
</comment>
<dbReference type="InterPro" id="IPR055432">
    <property type="entry name" value="STING_LBD"/>
</dbReference>
<dbReference type="Gene3D" id="3.40.50.12100">
    <property type="entry name" value="Stimulator of interferon genes protein"/>
    <property type="match status" value="1"/>
</dbReference>
<reference evidence="2" key="1">
    <citation type="submission" date="2022-03" db="EMBL/GenBank/DDBJ databases">
        <authorList>
            <person name="Martin H S."/>
        </authorList>
    </citation>
    <scope>NUCLEOTIDE SEQUENCE [LARGE SCALE GENOMIC DNA]</scope>
</reference>
<evidence type="ECO:0000313" key="3">
    <source>
        <dbReference type="Proteomes" id="UP000837857"/>
    </source>
</evidence>
<organism evidence="2 3">
    <name type="scientific">Iphiclides podalirius</name>
    <name type="common">scarce swallowtail</name>
    <dbReference type="NCBI Taxonomy" id="110791"/>
    <lineage>
        <taxon>Eukaryota</taxon>
        <taxon>Metazoa</taxon>
        <taxon>Ecdysozoa</taxon>
        <taxon>Arthropoda</taxon>
        <taxon>Hexapoda</taxon>
        <taxon>Insecta</taxon>
        <taxon>Pterygota</taxon>
        <taxon>Neoptera</taxon>
        <taxon>Endopterygota</taxon>
        <taxon>Lepidoptera</taxon>
        <taxon>Glossata</taxon>
        <taxon>Ditrysia</taxon>
        <taxon>Papilionoidea</taxon>
        <taxon>Papilionidae</taxon>
        <taxon>Papilioninae</taxon>
        <taxon>Iphiclides</taxon>
    </lineage>
</organism>
<proteinExistence type="predicted"/>
<dbReference type="Pfam" id="PF15009">
    <property type="entry name" value="STING_LBD"/>
    <property type="match status" value="1"/>
</dbReference>
<dbReference type="InterPro" id="IPR038623">
    <property type="entry name" value="STING_C_sf"/>
</dbReference>
<feature type="non-terminal residue" evidence="2">
    <location>
        <position position="123"/>
    </location>
</feature>
<dbReference type="EMBL" id="CAKOGK010000051">
    <property type="protein sequence ID" value="CAH2079357.1"/>
    <property type="molecule type" value="Genomic_DNA"/>
</dbReference>
<gene>
    <name evidence="2" type="ORF">IPOD504_LOCUS17707</name>
</gene>
<evidence type="ECO:0000259" key="1">
    <source>
        <dbReference type="Pfam" id="PF15009"/>
    </source>
</evidence>
<protein>
    <recommendedName>
        <fullName evidence="1">STING ligand-binding domain-containing protein</fullName>
    </recommendedName>
</protein>
<dbReference type="InterPro" id="IPR029158">
    <property type="entry name" value="STING"/>
</dbReference>
<feature type="non-terminal residue" evidence="2">
    <location>
        <position position="1"/>
    </location>
</feature>
<dbReference type="Proteomes" id="UP000837857">
    <property type="component" value="Unassembled WGS sequence"/>
</dbReference>
<dbReference type="PANTHER" id="PTHR34339:SF1">
    <property type="entry name" value="STIMULATOR OF INTERFERON GENES PROTEIN"/>
    <property type="match status" value="1"/>
</dbReference>
<sequence>PLETVEKDVAGCKNRKYHNSAYKIHRTGKPALYLAAECATPLHTLHNVLQKPVLYDKLVRADVERIVGEFCETLSTVIAKSPECRGKCQLVYFDDTDPAQNLADILLDQIRILEPHFENIGNN</sequence>
<accession>A0ABN8JBC3</accession>
<feature type="domain" description="STING ligand-binding" evidence="1">
    <location>
        <begin position="2"/>
        <end position="111"/>
    </location>
</feature>
<evidence type="ECO:0000313" key="2">
    <source>
        <dbReference type="EMBL" id="CAH2079357.1"/>
    </source>
</evidence>
<keyword evidence="3" id="KW-1185">Reference proteome</keyword>
<name>A0ABN8JBC3_9NEOP</name>
<dbReference type="PANTHER" id="PTHR34339">
    <property type="entry name" value="STIMULATOR OF INTERFERON GENES PROTEIN"/>
    <property type="match status" value="1"/>
</dbReference>